<dbReference type="Pfam" id="PF03704">
    <property type="entry name" value="BTAD"/>
    <property type="match status" value="1"/>
</dbReference>
<dbReference type="Gene3D" id="1.10.10.10">
    <property type="entry name" value="Winged helix-like DNA-binding domain superfamily/Winged helix DNA-binding domain"/>
    <property type="match status" value="1"/>
</dbReference>
<dbReference type="InterPro" id="IPR016032">
    <property type="entry name" value="Sig_transdc_resp-reg_C-effctor"/>
</dbReference>
<dbReference type="InterPro" id="IPR011990">
    <property type="entry name" value="TPR-like_helical_dom_sf"/>
</dbReference>
<dbReference type="SMART" id="SM01043">
    <property type="entry name" value="BTAD"/>
    <property type="match status" value="1"/>
</dbReference>
<dbReference type="InterPro" id="IPR051677">
    <property type="entry name" value="AfsR-DnrI-RedD_regulator"/>
</dbReference>
<dbReference type="AlphaFoldDB" id="A0A9D2T6K2"/>
<dbReference type="SUPFAM" id="SSF46894">
    <property type="entry name" value="C-terminal effector domain of the bipartite response regulators"/>
    <property type="match status" value="1"/>
</dbReference>
<name>A0A9D2T6K2_9FIRM</name>
<evidence type="ECO:0000313" key="3">
    <source>
        <dbReference type="EMBL" id="HJC48402.1"/>
    </source>
</evidence>
<sequence>MGVLCIRMLGNLMMRYNGEEVERDLSGNGKILQLFLILAWAGKRGISRGRLQDYLYDVRTDNTGNALRVSLSRLRRQLEESGAAGPGAIQYKKGNYILNDSELTINVDAVLFEEAYNRAAAADDAEVRLGLLEKAAGYYGGEFLPAMSGDSWVESMRGRYQEMYVACVKEICRLWKKRGDLEKVAAQCRTALRVCPMEEWSELLIESLLSLKQYREAKKAYSDAAQLFFGKESQEPSKRRLERFRKMGSRIQMMEKERQDVKEELKETGSRKGAYYCNYPGFLDCFHMCARVSERRDIGAHLMICTAVSRNGREVQDEKELQELTESLSQIMREKLRRGDAYTVYRPGCLLVLLNHVEKRDLERVKERIRSGFRDQNEGRATLRFEIVKVSEWMKGG</sequence>
<comment type="caution">
    <text evidence="3">The sequence shown here is derived from an EMBL/GenBank/DDBJ whole genome shotgun (WGS) entry which is preliminary data.</text>
</comment>
<gene>
    <name evidence="3" type="ORF">IAA04_10160</name>
</gene>
<dbReference type="PANTHER" id="PTHR35807">
    <property type="entry name" value="TRANSCRIPTIONAL REGULATOR REDD-RELATED"/>
    <property type="match status" value="1"/>
</dbReference>
<evidence type="ECO:0000259" key="2">
    <source>
        <dbReference type="SMART" id="SM01043"/>
    </source>
</evidence>
<feature type="coiled-coil region" evidence="1">
    <location>
        <begin position="244"/>
        <end position="271"/>
    </location>
</feature>
<protein>
    <recommendedName>
        <fullName evidence="2">Bacterial transcriptional activator domain-containing protein</fullName>
    </recommendedName>
</protein>
<keyword evidence="1" id="KW-0175">Coiled coil</keyword>
<reference evidence="3" key="2">
    <citation type="submission" date="2021-04" db="EMBL/GenBank/DDBJ databases">
        <authorList>
            <person name="Gilroy R."/>
        </authorList>
    </citation>
    <scope>NUCLEOTIDE SEQUENCE</scope>
    <source>
        <strain evidence="3">CHK183-5548</strain>
    </source>
</reference>
<feature type="domain" description="Bacterial transcriptional activator" evidence="2">
    <location>
        <begin position="107"/>
        <end position="228"/>
    </location>
</feature>
<dbReference type="InterPro" id="IPR036388">
    <property type="entry name" value="WH-like_DNA-bd_sf"/>
</dbReference>
<dbReference type="GO" id="GO:0006355">
    <property type="term" value="P:regulation of DNA-templated transcription"/>
    <property type="evidence" value="ECO:0007669"/>
    <property type="project" value="InterPro"/>
</dbReference>
<proteinExistence type="predicted"/>
<evidence type="ECO:0000313" key="4">
    <source>
        <dbReference type="Proteomes" id="UP000823883"/>
    </source>
</evidence>
<dbReference type="Gene3D" id="1.25.40.10">
    <property type="entry name" value="Tetratricopeptide repeat domain"/>
    <property type="match status" value="1"/>
</dbReference>
<organism evidence="3 4">
    <name type="scientific">Candidatus Lachnoclostridium pullistercoris</name>
    <dbReference type="NCBI Taxonomy" id="2838632"/>
    <lineage>
        <taxon>Bacteria</taxon>
        <taxon>Bacillati</taxon>
        <taxon>Bacillota</taxon>
        <taxon>Clostridia</taxon>
        <taxon>Lachnospirales</taxon>
        <taxon>Lachnospiraceae</taxon>
    </lineage>
</organism>
<dbReference type="Proteomes" id="UP000823883">
    <property type="component" value="Unassembled WGS sequence"/>
</dbReference>
<dbReference type="SUPFAM" id="SSF48452">
    <property type="entry name" value="TPR-like"/>
    <property type="match status" value="1"/>
</dbReference>
<reference evidence="3" key="1">
    <citation type="journal article" date="2021" name="PeerJ">
        <title>Extensive microbial diversity within the chicken gut microbiome revealed by metagenomics and culture.</title>
        <authorList>
            <person name="Gilroy R."/>
            <person name="Ravi A."/>
            <person name="Getino M."/>
            <person name="Pursley I."/>
            <person name="Horton D.L."/>
            <person name="Alikhan N.F."/>
            <person name="Baker D."/>
            <person name="Gharbi K."/>
            <person name="Hall N."/>
            <person name="Watson M."/>
            <person name="Adriaenssens E.M."/>
            <person name="Foster-Nyarko E."/>
            <person name="Jarju S."/>
            <person name="Secka A."/>
            <person name="Antonio M."/>
            <person name="Oren A."/>
            <person name="Chaudhuri R.R."/>
            <person name="La Ragione R."/>
            <person name="Hildebrand F."/>
            <person name="Pallen M.J."/>
        </authorList>
    </citation>
    <scope>NUCLEOTIDE SEQUENCE</scope>
    <source>
        <strain evidence="3">CHK183-5548</strain>
    </source>
</reference>
<dbReference type="GO" id="GO:0003677">
    <property type="term" value="F:DNA binding"/>
    <property type="evidence" value="ECO:0007669"/>
    <property type="project" value="InterPro"/>
</dbReference>
<accession>A0A9D2T6K2</accession>
<evidence type="ECO:0000256" key="1">
    <source>
        <dbReference type="SAM" id="Coils"/>
    </source>
</evidence>
<dbReference type="InterPro" id="IPR005158">
    <property type="entry name" value="BTAD"/>
</dbReference>
<dbReference type="EMBL" id="DWWL01000065">
    <property type="protein sequence ID" value="HJC48402.1"/>
    <property type="molecule type" value="Genomic_DNA"/>
</dbReference>